<evidence type="ECO:0000256" key="1">
    <source>
        <dbReference type="ARBA" id="ARBA00023002"/>
    </source>
</evidence>
<name>A0A1X7SUQ2_AMPQE</name>
<dbReference type="InterPro" id="IPR042098">
    <property type="entry name" value="TauD-like_sf"/>
</dbReference>
<sequence>MKNDVETPSDMSISRPHIQLDRYGEVATVNWNTHHQEPVMLDDLVFIISFISIVSLYPHSLQDLLDSYYKAFLYMSRKIESSKYHLEHCLLPGQIIAFNNRRFLHSRNSFQLNGGFRNFHTTYVNIDYLRSQFLVLGKALGFNESPKNIFMSTL</sequence>
<dbReference type="eggNOG" id="KOG3888">
    <property type="taxonomic scope" value="Eukaryota"/>
</dbReference>
<dbReference type="InParanoid" id="A0A1X7SUQ2"/>
<dbReference type="STRING" id="400682.A0A1X7SUQ2"/>
<dbReference type="SUPFAM" id="SSF51197">
    <property type="entry name" value="Clavaminate synthase-like"/>
    <property type="match status" value="1"/>
</dbReference>
<dbReference type="OrthoDB" id="406634at2759"/>
<organism evidence="2">
    <name type="scientific">Amphimedon queenslandica</name>
    <name type="common">Sponge</name>
    <dbReference type="NCBI Taxonomy" id="400682"/>
    <lineage>
        <taxon>Eukaryota</taxon>
        <taxon>Metazoa</taxon>
        <taxon>Porifera</taxon>
        <taxon>Demospongiae</taxon>
        <taxon>Heteroscleromorpha</taxon>
        <taxon>Haplosclerida</taxon>
        <taxon>Niphatidae</taxon>
        <taxon>Amphimedon</taxon>
    </lineage>
</organism>
<accession>A0A1X7SUQ2</accession>
<reference evidence="2" key="1">
    <citation type="submission" date="2017-05" db="UniProtKB">
        <authorList>
            <consortium name="EnsemblMetazoa"/>
        </authorList>
    </citation>
    <scope>IDENTIFICATION</scope>
</reference>
<proteinExistence type="predicted"/>
<dbReference type="EnsemblMetazoa" id="Aqu2.1.05872_001">
    <property type="protein sequence ID" value="Aqu2.1.05872_001"/>
    <property type="gene ID" value="Aqu2.1.05872"/>
</dbReference>
<dbReference type="Gene3D" id="3.60.130.10">
    <property type="entry name" value="Clavaminate synthase-like"/>
    <property type="match status" value="1"/>
</dbReference>
<dbReference type="GO" id="GO:0016491">
    <property type="term" value="F:oxidoreductase activity"/>
    <property type="evidence" value="ECO:0007669"/>
    <property type="project" value="UniProtKB-KW"/>
</dbReference>
<protein>
    <submittedName>
        <fullName evidence="2">Uncharacterized protein</fullName>
    </submittedName>
</protein>
<evidence type="ECO:0000313" key="2">
    <source>
        <dbReference type="EnsemblMetazoa" id="Aqu2.1.05872_001"/>
    </source>
</evidence>
<keyword evidence="1" id="KW-0560">Oxidoreductase</keyword>
<dbReference type="AlphaFoldDB" id="A0A1X7SUQ2"/>